<keyword evidence="1" id="KW-1133">Transmembrane helix</keyword>
<evidence type="ECO:0000313" key="3">
    <source>
        <dbReference type="Proteomes" id="UP000572528"/>
    </source>
</evidence>
<keyword evidence="1" id="KW-0472">Membrane</keyword>
<organism evidence="2 3">
    <name type="scientific">Actinomyces bowdenii</name>
    <dbReference type="NCBI Taxonomy" id="131109"/>
    <lineage>
        <taxon>Bacteria</taxon>
        <taxon>Bacillati</taxon>
        <taxon>Actinomycetota</taxon>
        <taxon>Actinomycetes</taxon>
        <taxon>Actinomycetales</taxon>
        <taxon>Actinomycetaceae</taxon>
        <taxon>Actinomyces</taxon>
    </lineage>
</organism>
<gene>
    <name evidence="2" type="ORF">HZZ05_04605</name>
</gene>
<accession>A0A853EI21</accession>
<protein>
    <submittedName>
        <fullName evidence="2">Uncharacterized protein</fullName>
    </submittedName>
</protein>
<evidence type="ECO:0000256" key="1">
    <source>
        <dbReference type="SAM" id="Phobius"/>
    </source>
</evidence>
<dbReference type="SUPFAM" id="SSF50998">
    <property type="entry name" value="Quinoprotein alcohol dehydrogenase-like"/>
    <property type="match status" value="1"/>
</dbReference>
<feature type="transmembrane region" description="Helical" evidence="1">
    <location>
        <begin position="166"/>
        <end position="187"/>
    </location>
</feature>
<dbReference type="AlphaFoldDB" id="A0A853EI21"/>
<dbReference type="RefSeq" id="WP_179900128.1">
    <property type="nucleotide sequence ID" value="NZ_JACBXV010000039.1"/>
</dbReference>
<name>A0A853EI21_9ACTO</name>
<keyword evidence="1" id="KW-0812">Transmembrane</keyword>
<sequence>MIPRSARPSAADTSRQQILVLRALRWAAALCLTGLGIAAAHTLQHSSEDLPSPLPSCLPVLIALMAWGVGRPSTHRPASRQSIGLVLAGTGSSSLLLLLSWWSLSSTQRIESVDATPVLLCSAALAALGLTLSTDLLLCRRSDFILRRLHLGPESWRPGRPGLRSASTLLGAAALILTPVLVLPLAIPSGIHQTIAAPRTPPPIPTAVSGEVAWTREIGEQVLDVAAGTVGPVLLMADGMVGLDGRDGSTIWSYRSDHFYRPTATWAKEYVITSPNGAYIAFRSRDGQSNNPSEVTVLNTATGQVVTTQVIADHDWPGSAAQSVQLTDNVALLGAKAFSLADGSLLWEVPEAEARSFVYSGPSGHSTLVTGVNCLHEDAISAYIDGYGDEGPLTECSISLIDDTDPSTARTLDGIVGRENEGLTIVGGWIVQYVDDPQNLIDPADESQTPASWPHVDGSQMQAVSLDAVTDSLAGAAPQGPGVVPLGDVAGPEPWSSRSLIALRQSTTYQDAEQYTSRRRAPITALFDPTTGSVTQIAPTEPPWPSRDVTVNSWPTVDLGVPAVIDANPADEGGLSLSRNDGTDPLTITADPALLSAHSHLADPQVICAPGAVVLWAPLRGGFLQETDQDDWLNEHAVLYGLR</sequence>
<proteinExistence type="predicted"/>
<feature type="transmembrane region" description="Helical" evidence="1">
    <location>
        <begin position="116"/>
        <end position="138"/>
    </location>
</feature>
<dbReference type="InterPro" id="IPR011047">
    <property type="entry name" value="Quinoprotein_ADH-like_sf"/>
</dbReference>
<feature type="transmembrane region" description="Helical" evidence="1">
    <location>
        <begin position="82"/>
        <end position="104"/>
    </location>
</feature>
<evidence type="ECO:0000313" key="2">
    <source>
        <dbReference type="EMBL" id="NYS68804.1"/>
    </source>
</evidence>
<dbReference type="Proteomes" id="UP000572528">
    <property type="component" value="Unassembled WGS sequence"/>
</dbReference>
<reference evidence="2 3" key="1">
    <citation type="submission" date="2020-07" db="EMBL/GenBank/DDBJ databases">
        <title>MOT database genomes.</title>
        <authorList>
            <person name="Joseph S."/>
            <person name="Aduse-Opoku J."/>
            <person name="Hashim A."/>
            <person name="Wade W."/>
            <person name="Curtis M."/>
        </authorList>
    </citation>
    <scope>NUCLEOTIDE SEQUENCE [LARGE SCALE GENOMIC DNA]</scope>
    <source>
        <strain evidence="2 3">WMus004</strain>
    </source>
</reference>
<feature type="transmembrane region" description="Helical" evidence="1">
    <location>
        <begin position="53"/>
        <end position="70"/>
    </location>
</feature>
<feature type="transmembrane region" description="Helical" evidence="1">
    <location>
        <begin position="23"/>
        <end position="41"/>
    </location>
</feature>
<dbReference type="EMBL" id="JACBXV010000039">
    <property type="protein sequence ID" value="NYS68804.1"/>
    <property type="molecule type" value="Genomic_DNA"/>
</dbReference>
<comment type="caution">
    <text evidence="2">The sequence shown here is derived from an EMBL/GenBank/DDBJ whole genome shotgun (WGS) entry which is preliminary data.</text>
</comment>